<name>A0A0G4P9I1_PENC3</name>
<dbReference type="AlphaFoldDB" id="A0A0G4P9I1"/>
<proteinExistence type="predicted"/>
<dbReference type="Proteomes" id="UP000053732">
    <property type="component" value="Unassembled WGS sequence"/>
</dbReference>
<organism evidence="1 2">
    <name type="scientific">Penicillium camemberti (strain FM 013)</name>
    <dbReference type="NCBI Taxonomy" id="1429867"/>
    <lineage>
        <taxon>Eukaryota</taxon>
        <taxon>Fungi</taxon>
        <taxon>Dikarya</taxon>
        <taxon>Ascomycota</taxon>
        <taxon>Pezizomycotina</taxon>
        <taxon>Eurotiomycetes</taxon>
        <taxon>Eurotiomycetidae</taxon>
        <taxon>Eurotiales</taxon>
        <taxon>Aspergillaceae</taxon>
        <taxon>Penicillium</taxon>
    </lineage>
</organism>
<evidence type="ECO:0000313" key="1">
    <source>
        <dbReference type="EMBL" id="CRL22967.1"/>
    </source>
</evidence>
<keyword evidence="2" id="KW-1185">Reference proteome</keyword>
<sequence>MFILSALEWQRPTYDKGALGYCFYDAWSPEDGHYHSRRIG</sequence>
<accession>A0A0G4P9I1</accession>
<dbReference type="EMBL" id="HG793141">
    <property type="protein sequence ID" value="CRL22967.1"/>
    <property type="molecule type" value="Genomic_DNA"/>
</dbReference>
<evidence type="ECO:0000313" key="2">
    <source>
        <dbReference type="Proteomes" id="UP000053732"/>
    </source>
</evidence>
<gene>
    <name evidence="1" type="ORF">PCAMFM013_S008g000396</name>
</gene>
<reference evidence="1 2" key="1">
    <citation type="journal article" date="2014" name="Nat. Commun.">
        <title>Multiple recent horizontal transfers of a large genomic region in cheese making fungi.</title>
        <authorList>
            <person name="Cheeseman K."/>
            <person name="Ropars J."/>
            <person name="Renault P."/>
            <person name="Dupont J."/>
            <person name="Gouzy J."/>
            <person name="Branca A."/>
            <person name="Abraham A.L."/>
            <person name="Ceppi M."/>
            <person name="Conseiller E."/>
            <person name="Debuchy R."/>
            <person name="Malagnac F."/>
            <person name="Goarin A."/>
            <person name="Silar P."/>
            <person name="Lacoste S."/>
            <person name="Sallet E."/>
            <person name="Bensimon A."/>
            <person name="Giraud T."/>
            <person name="Brygoo Y."/>
        </authorList>
    </citation>
    <scope>NUCLEOTIDE SEQUENCE [LARGE SCALE GENOMIC DNA]</scope>
    <source>
        <strain evidence="2">FM 013</strain>
    </source>
</reference>
<protein>
    <submittedName>
        <fullName evidence="1">Str. FM013</fullName>
    </submittedName>
</protein>